<dbReference type="InterPro" id="IPR036948">
    <property type="entry name" value="Ribosomal_eL21_sf"/>
</dbReference>
<evidence type="ECO:0000256" key="1">
    <source>
        <dbReference type="ARBA" id="ARBA00008427"/>
    </source>
</evidence>
<protein>
    <recommendedName>
        <fullName evidence="4">60S ribosomal protein L21</fullName>
    </recommendedName>
</protein>
<gene>
    <name evidence="6" type="ORF">U0070_005968</name>
</gene>
<organism evidence="6 7">
    <name type="scientific">Myodes glareolus</name>
    <name type="common">Bank vole</name>
    <name type="synonym">Clethrionomys glareolus</name>
    <dbReference type="NCBI Taxonomy" id="447135"/>
    <lineage>
        <taxon>Eukaryota</taxon>
        <taxon>Metazoa</taxon>
        <taxon>Chordata</taxon>
        <taxon>Craniata</taxon>
        <taxon>Vertebrata</taxon>
        <taxon>Euteleostomi</taxon>
        <taxon>Mammalia</taxon>
        <taxon>Eutheria</taxon>
        <taxon>Euarchontoglires</taxon>
        <taxon>Glires</taxon>
        <taxon>Rodentia</taxon>
        <taxon>Myomorpha</taxon>
        <taxon>Muroidea</taxon>
        <taxon>Cricetidae</taxon>
        <taxon>Arvicolinae</taxon>
        <taxon>Myodes</taxon>
    </lineage>
</organism>
<dbReference type="Proteomes" id="UP001488838">
    <property type="component" value="Unassembled WGS sequence"/>
</dbReference>
<evidence type="ECO:0000256" key="4">
    <source>
        <dbReference type="ARBA" id="ARBA00035327"/>
    </source>
</evidence>
<keyword evidence="7" id="KW-1185">Reference proteome</keyword>
<evidence type="ECO:0000313" key="6">
    <source>
        <dbReference type="EMBL" id="KAK7801981.1"/>
    </source>
</evidence>
<comment type="similarity">
    <text evidence="1">Belongs to the eukaryotic ribosomal protein eL21 family.</text>
</comment>
<dbReference type="GO" id="GO:0003735">
    <property type="term" value="F:structural constituent of ribosome"/>
    <property type="evidence" value="ECO:0007669"/>
    <property type="project" value="InterPro"/>
</dbReference>
<evidence type="ECO:0000256" key="2">
    <source>
        <dbReference type="ARBA" id="ARBA00022980"/>
    </source>
</evidence>
<dbReference type="InterPro" id="IPR008991">
    <property type="entry name" value="Translation_prot_SH3-like_sf"/>
</dbReference>
<dbReference type="EMBL" id="JBBHLL010000483">
    <property type="protein sequence ID" value="KAK7801981.1"/>
    <property type="molecule type" value="Genomic_DNA"/>
</dbReference>
<dbReference type="SUPFAM" id="SSF50104">
    <property type="entry name" value="Translation proteins SH3-like domain"/>
    <property type="match status" value="1"/>
</dbReference>
<reference evidence="6 7" key="1">
    <citation type="journal article" date="2023" name="bioRxiv">
        <title>Conserved and derived expression patterns and positive selection on dental genes reveal complex evolutionary context of ever-growing rodent molars.</title>
        <authorList>
            <person name="Calamari Z.T."/>
            <person name="Song A."/>
            <person name="Cohen E."/>
            <person name="Akter M."/>
            <person name="Roy R.D."/>
            <person name="Hallikas O."/>
            <person name="Christensen M.M."/>
            <person name="Li P."/>
            <person name="Marangoni P."/>
            <person name="Jernvall J."/>
            <person name="Klein O.D."/>
        </authorList>
    </citation>
    <scope>NUCLEOTIDE SEQUENCE [LARGE SCALE GENOMIC DNA]</scope>
    <source>
        <strain evidence="6">V071</strain>
    </source>
</reference>
<feature type="region of interest" description="Disordered" evidence="5">
    <location>
        <begin position="366"/>
        <end position="404"/>
    </location>
</feature>
<dbReference type="Pfam" id="PF01157">
    <property type="entry name" value="Ribosomal_L21e"/>
    <property type="match status" value="1"/>
</dbReference>
<dbReference type="PANTHER" id="PTHR20981">
    <property type="entry name" value="60S RIBOSOMAL PROTEIN L21"/>
    <property type="match status" value="1"/>
</dbReference>
<accession>A0AAW0HLB0</accession>
<evidence type="ECO:0000256" key="3">
    <source>
        <dbReference type="ARBA" id="ARBA00023274"/>
    </source>
</evidence>
<dbReference type="GO" id="GO:0005840">
    <property type="term" value="C:ribosome"/>
    <property type="evidence" value="ECO:0007669"/>
    <property type="project" value="UniProtKB-KW"/>
</dbReference>
<name>A0AAW0HLB0_MYOGA</name>
<keyword evidence="3" id="KW-0687">Ribonucleoprotein</keyword>
<dbReference type="GO" id="GO:0006412">
    <property type="term" value="P:translation"/>
    <property type="evidence" value="ECO:0007669"/>
    <property type="project" value="InterPro"/>
</dbReference>
<dbReference type="AlphaFoldDB" id="A0AAW0HLB0"/>
<dbReference type="GO" id="GO:1990904">
    <property type="term" value="C:ribonucleoprotein complex"/>
    <property type="evidence" value="ECO:0007669"/>
    <property type="project" value="UniProtKB-KW"/>
</dbReference>
<sequence>MEKKLIQYHCGHKVQDSENITKLLEAIAAMMEEKKHITFKKATTTYGPVAGTRSASMTAPLLDTCLVSHSLDELLGSGMLEQSPMRADCTTAACILLTISLPTVVWKRPGWRPSRAGAGVLAAIGSPAAGRVTVQQHLDGSGTAASKPPGSFCTTCEHSRLDPSAFSSEPSPGNTYIITFIKSANADPRELNATHKGMKPSPGEINACSDVLNTQRSQHNPPLNKQQQQRHILTVEKEPSPRIFPNLKSSGRFLRGCGGSWAGCCCKGLVLGRASAVVPSMVRRVLTSPLALLQPPQGQAKALKKHGVVPLATYMRIYKKADIVDIKGMGTVQKGMPHRCYHSKTGRGYNVTQHVVGIIVNKQVKELKTTRDSRSTPQKIHSEDHSPNTSPQSHPTALPVRHFYMPITDSYQGQSAAQEYLNSSSSRDEDTG</sequence>
<dbReference type="FunFam" id="2.30.30.70:FF:000001">
    <property type="entry name" value="60S ribosomal protein L21"/>
    <property type="match status" value="1"/>
</dbReference>
<dbReference type="InterPro" id="IPR001147">
    <property type="entry name" value="Ribosomal_eL21"/>
</dbReference>
<evidence type="ECO:0000313" key="7">
    <source>
        <dbReference type="Proteomes" id="UP001488838"/>
    </source>
</evidence>
<comment type="caution">
    <text evidence="6">The sequence shown here is derived from an EMBL/GenBank/DDBJ whole genome shotgun (WGS) entry which is preliminary data.</text>
</comment>
<dbReference type="Gene3D" id="2.30.30.70">
    <property type="entry name" value="Ribosomal protein L21"/>
    <property type="match status" value="1"/>
</dbReference>
<feature type="compositionally biased region" description="Basic and acidic residues" evidence="5">
    <location>
        <begin position="366"/>
        <end position="386"/>
    </location>
</feature>
<keyword evidence="2" id="KW-0689">Ribosomal protein</keyword>
<proteinExistence type="inferred from homology"/>
<evidence type="ECO:0000256" key="5">
    <source>
        <dbReference type="SAM" id="MobiDB-lite"/>
    </source>
</evidence>